<dbReference type="Proteomes" id="UP001524502">
    <property type="component" value="Unassembled WGS sequence"/>
</dbReference>
<protein>
    <submittedName>
        <fullName evidence="2">Amidohydrolase family protein</fullName>
    </submittedName>
</protein>
<dbReference type="Gene3D" id="3.10.310.70">
    <property type="match status" value="1"/>
</dbReference>
<dbReference type="SUPFAM" id="SSF51556">
    <property type="entry name" value="Metallo-dependent hydrolases"/>
    <property type="match status" value="1"/>
</dbReference>
<dbReference type="RefSeq" id="WP_256131920.1">
    <property type="nucleotide sequence ID" value="NZ_JANFXK010000007.1"/>
</dbReference>
<keyword evidence="3" id="KW-1185">Reference proteome</keyword>
<name>A0ABT1RNG1_9FIRM</name>
<dbReference type="Gene3D" id="2.30.40.10">
    <property type="entry name" value="Urease, subunit C, domain 1"/>
    <property type="match status" value="1"/>
</dbReference>
<proteinExistence type="predicted"/>
<dbReference type="InterPro" id="IPR013108">
    <property type="entry name" value="Amidohydro_3"/>
</dbReference>
<dbReference type="Pfam" id="PF07969">
    <property type="entry name" value="Amidohydro_3"/>
    <property type="match status" value="1"/>
</dbReference>
<evidence type="ECO:0000313" key="2">
    <source>
        <dbReference type="EMBL" id="MCQ4636726.1"/>
    </source>
</evidence>
<dbReference type="SUPFAM" id="SSF51338">
    <property type="entry name" value="Composite domain of metallo-dependent hydrolases"/>
    <property type="match status" value="1"/>
</dbReference>
<organism evidence="2 3">
    <name type="scientific">Anaerovorax odorimutans</name>
    <dbReference type="NCBI Taxonomy" id="109327"/>
    <lineage>
        <taxon>Bacteria</taxon>
        <taxon>Bacillati</taxon>
        <taxon>Bacillota</taxon>
        <taxon>Clostridia</taxon>
        <taxon>Peptostreptococcales</taxon>
        <taxon>Anaerovoracaceae</taxon>
        <taxon>Anaerovorax</taxon>
    </lineage>
</organism>
<reference evidence="2 3" key="1">
    <citation type="submission" date="2022-06" db="EMBL/GenBank/DDBJ databases">
        <title>Isolation of gut microbiota from human fecal samples.</title>
        <authorList>
            <person name="Pamer E.G."/>
            <person name="Barat B."/>
            <person name="Waligurski E."/>
            <person name="Medina S."/>
            <person name="Paddock L."/>
            <person name="Mostad J."/>
        </authorList>
    </citation>
    <scope>NUCLEOTIDE SEQUENCE [LARGE SCALE GENOMIC DNA]</scope>
    <source>
        <strain evidence="2 3">SL.3.17</strain>
    </source>
</reference>
<dbReference type="PANTHER" id="PTHR22642">
    <property type="entry name" value="IMIDAZOLONEPROPIONASE"/>
    <property type="match status" value="1"/>
</dbReference>
<evidence type="ECO:0000259" key="1">
    <source>
        <dbReference type="Pfam" id="PF07969"/>
    </source>
</evidence>
<dbReference type="EMBL" id="JANFXK010000007">
    <property type="protein sequence ID" value="MCQ4636726.1"/>
    <property type="molecule type" value="Genomic_DNA"/>
</dbReference>
<accession>A0ABT1RNG1</accession>
<dbReference type="Gene3D" id="3.20.20.140">
    <property type="entry name" value="Metal-dependent hydrolases"/>
    <property type="match status" value="1"/>
</dbReference>
<dbReference type="InterPro" id="IPR032466">
    <property type="entry name" value="Metal_Hydrolase"/>
</dbReference>
<sequence>MKNYLIKNAKVWTADEQRPWADCIVIKGKRIDYVGPYNEKLAEDDVDEVDAGGKLIIPAFLDSHTHIVSAAKTLWCLLLEQREYQSIDEIMEIVKEYALEYPKEEVPYIYAYSCPTHLMDAEYADRYFMDKYVSDRPVLLCDMNFHRCLLNSKMLELMEIDETVPYDPSTSCNYERFEGNVPNGIVEERAFEFRHDIDKMYEKLNWEPPSEADPETLAPILERFTDYGVCGILDGFTESEDVFAGLRELKNQGRLNHYYHGMPLMNNFSDLEETIRTAKEWHDKYADDYIYVDTIKYFLDGTNELGTGAVIEPFVHDPHNYGKMNMSEDQLTIVFERLNQENINIQIHLVGDRAFRASLNAVEHARKNENEKGRAFSIRVTLLHCELTHPDDRRRAAELGVYINFTPAWAGGFFGDGAKQYLGEKRYNSMYAFNEMIESGAVVNYSSDIVDEEGLPLANPVLGIQIGHTRTDPQRPGQIREPASECISVENLMRGYTINNALGMGFADKTGSLTPGKMANLCILSDNIFECKPEDISKIKADIVIFEGKTVKGAL</sequence>
<dbReference type="InterPro" id="IPR011059">
    <property type="entry name" value="Metal-dep_hydrolase_composite"/>
</dbReference>
<feature type="domain" description="Amidohydrolase 3" evidence="1">
    <location>
        <begin position="48"/>
        <end position="551"/>
    </location>
</feature>
<dbReference type="PANTHER" id="PTHR22642:SF2">
    <property type="entry name" value="PROTEIN LONG AFTER FAR-RED 3"/>
    <property type="match status" value="1"/>
</dbReference>
<evidence type="ECO:0000313" key="3">
    <source>
        <dbReference type="Proteomes" id="UP001524502"/>
    </source>
</evidence>
<comment type="caution">
    <text evidence="2">The sequence shown here is derived from an EMBL/GenBank/DDBJ whole genome shotgun (WGS) entry which is preliminary data.</text>
</comment>
<gene>
    <name evidence="2" type="ORF">NE619_08285</name>
</gene>